<keyword evidence="2" id="KW-1185">Reference proteome</keyword>
<evidence type="ECO:0008006" key="3">
    <source>
        <dbReference type="Google" id="ProtNLM"/>
    </source>
</evidence>
<comment type="caution">
    <text evidence="1">The sequence shown here is derived from an EMBL/GenBank/DDBJ whole genome shotgun (WGS) entry which is preliminary data.</text>
</comment>
<dbReference type="Proteomes" id="UP000256599">
    <property type="component" value="Unassembled WGS sequence"/>
</dbReference>
<gene>
    <name evidence="1" type="ORF">CQA63_01880</name>
</gene>
<dbReference type="EMBL" id="NXLR01000002">
    <property type="protein sequence ID" value="RDU60742.1"/>
    <property type="molecule type" value="Genomic_DNA"/>
</dbReference>
<protein>
    <recommendedName>
        <fullName evidence="3">Outer membrane protein</fullName>
    </recommendedName>
</protein>
<accession>A0A3D8I6G0</accession>
<dbReference type="RefSeq" id="WP_104699432.1">
    <property type="nucleotide sequence ID" value="NZ_FZPP01000006.1"/>
</dbReference>
<reference evidence="1 2" key="1">
    <citation type="submission" date="2018-04" db="EMBL/GenBank/DDBJ databases">
        <title>Novel Campyloabacter and Helicobacter Species and Strains.</title>
        <authorList>
            <person name="Mannion A.J."/>
            <person name="Shen Z."/>
            <person name="Fox J.G."/>
        </authorList>
    </citation>
    <scope>NUCLEOTIDE SEQUENCE [LARGE SCALE GENOMIC DNA]</scope>
    <source>
        <strain evidence="1 2">MIT 98-6070</strain>
    </source>
</reference>
<dbReference type="AlphaFoldDB" id="A0A3D8I6G0"/>
<sequence>MQRSIIVFLMICGLFGNIWAYDKLDDALENGISSGDILFYGNYTNGRDVISGGMKDDYNQAGYMVGSVGLAYHSAFWKYLRVAVSFRAANILYEDDKLSQWSAGALSNNPNRYGVGDASRDFYMNERTMLGQSYIEYFDGDTSIKAGRVFADSEWADRLIDGISVRNRSLPNLLIEALWAKRNGYVQYNKMTGFYNVNPYSSLGFSQVSFKYYIGDKFSIKVYGIANPSIFYATGVRASARYESSQSYIGLSGHFATSFEQNYGISNGNSGNGYNTDVKLYVGVKGMAEASAGYIGSGANIGWGSLNTLGNSISPFFMWGGRALLEGVDASLWYGKVMFAIDRVSFAIVYGSTKFRTLSLLSDIRNPYDRVNEVNLLLDFGFTEHLSAILNVLNTHGGSERYYPHSTNANLGVKLAF</sequence>
<organism evidence="1 2">
    <name type="scientific">Helicobacter marmotae</name>
    <dbReference type="NCBI Taxonomy" id="152490"/>
    <lineage>
        <taxon>Bacteria</taxon>
        <taxon>Pseudomonadati</taxon>
        <taxon>Campylobacterota</taxon>
        <taxon>Epsilonproteobacteria</taxon>
        <taxon>Campylobacterales</taxon>
        <taxon>Helicobacteraceae</taxon>
        <taxon>Helicobacter</taxon>
    </lineage>
</organism>
<evidence type="ECO:0000313" key="2">
    <source>
        <dbReference type="Proteomes" id="UP000256599"/>
    </source>
</evidence>
<name>A0A3D8I6G0_9HELI</name>
<proteinExistence type="predicted"/>
<dbReference type="NCBIfam" id="NF033923">
    <property type="entry name" value="opr_proin_2"/>
    <property type="match status" value="1"/>
</dbReference>
<evidence type="ECO:0000313" key="1">
    <source>
        <dbReference type="EMBL" id="RDU60742.1"/>
    </source>
</evidence>